<dbReference type="InterPro" id="IPR018817">
    <property type="entry name" value="7TM_GPCR_serpentine_rcpt_Srz"/>
</dbReference>
<keyword evidence="1" id="KW-0472">Membrane</keyword>
<sequence length="689" mass="80580">MNFTQFSTDSSFDIFFDNSVTMVSTAIEFGFQLLLFISYPFYIYVHKINYTRDQMTPLFPTTNHFYEVMRAVYGLFLCAYASYGLSFLLTGDNFVLIWLLWVILIVSVLLLYVIAEVCHLLVAFLAIQKLLIYFFPSIEKYSIFTQNSIYNNIRKVYLFFLMKDIVASLWYVSCAFHDYNKSVKWRINMIFGGAFIILNTVLIISSLLYVPIMLNGAIPSTMHLFLTDTPAWMVFLNTIFCDIFLVPLIIQISYLGCNKRNVNTFMSSFTLTKFIHVLLDIKRDSEVHPSIQFTDSSNPAFSIFLFLNILLMASSFLYIPIMLSIRKFSYLPSSQDNKPQKFILWQTVIILIFKFSFFPSVVHLSIIETPLWAIIFTLVCADIVLIPLIIQVSYLGCNKRSLLFTSKTHYQKELMTFFDEFDIQHLPELLLFAYIIGVIFVLICFCVLLPFYAYVYKINRERDKKSAVFPIVDHFFEMIKKFYYLVSCFIPCVIFVSLTSNDRFQTARNAVSTVMIFIIFLLHIIVEVLHLLISYLAIQRCLLFLFESYEKQLVVVQNKILSKIWYLYILFIAFDFINIMLDPMCAMNPCSERKIFQAKMFFLTCIPIVLAWSEWDIDITTMKFTFYIIDILVIPVIIQLSYLFCNKRNVTTLLSSFDIIQFLKVILNLRVEVPVQPMSFTQSSVHYVV</sequence>
<dbReference type="InParanoid" id="E3NQ88"/>
<feature type="transmembrane region" description="Helical" evidence="1">
    <location>
        <begin position="482"/>
        <end position="499"/>
    </location>
</feature>
<feature type="transmembrane region" description="Helical" evidence="1">
    <location>
        <begin position="95"/>
        <end position="113"/>
    </location>
</feature>
<evidence type="ECO:0008006" key="4">
    <source>
        <dbReference type="Google" id="ProtNLM"/>
    </source>
</evidence>
<evidence type="ECO:0000313" key="2">
    <source>
        <dbReference type="EMBL" id="EFO84350.1"/>
    </source>
</evidence>
<dbReference type="eggNOG" id="ENOG502TJQB">
    <property type="taxonomic scope" value="Eukaryota"/>
</dbReference>
<feature type="transmembrane region" description="Helical" evidence="1">
    <location>
        <begin position="20"/>
        <end position="45"/>
    </location>
</feature>
<feature type="transmembrane region" description="Helical" evidence="1">
    <location>
        <begin position="564"/>
        <end position="583"/>
    </location>
</feature>
<feature type="transmembrane region" description="Helical" evidence="1">
    <location>
        <begin position="624"/>
        <end position="645"/>
    </location>
</feature>
<evidence type="ECO:0000256" key="1">
    <source>
        <dbReference type="SAM" id="Phobius"/>
    </source>
</evidence>
<feature type="transmembrane region" description="Helical" evidence="1">
    <location>
        <begin position="189"/>
        <end position="210"/>
    </location>
</feature>
<dbReference type="Pfam" id="PF10325">
    <property type="entry name" value="7TM_GPCR_Srz"/>
    <property type="match status" value="4"/>
</dbReference>
<feature type="transmembrane region" description="Helical" evidence="1">
    <location>
        <begin position="120"/>
        <end position="136"/>
    </location>
</feature>
<keyword evidence="1" id="KW-0812">Transmembrane</keyword>
<feature type="transmembrane region" description="Helical" evidence="1">
    <location>
        <begin position="342"/>
        <end position="366"/>
    </location>
</feature>
<feature type="transmembrane region" description="Helical" evidence="1">
    <location>
        <begin position="71"/>
        <end position="89"/>
    </location>
</feature>
<keyword evidence="1" id="KW-1133">Transmembrane helix</keyword>
<organism evidence="3">
    <name type="scientific">Caenorhabditis remanei</name>
    <name type="common">Caenorhabditis vulgaris</name>
    <dbReference type="NCBI Taxonomy" id="31234"/>
    <lineage>
        <taxon>Eukaryota</taxon>
        <taxon>Metazoa</taxon>
        <taxon>Ecdysozoa</taxon>
        <taxon>Nematoda</taxon>
        <taxon>Chromadorea</taxon>
        <taxon>Rhabditida</taxon>
        <taxon>Rhabditina</taxon>
        <taxon>Rhabditomorpha</taxon>
        <taxon>Rhabditoidea</taxon>
        <taxon>Rhabditidae</taxon>
        <taxon>Peloderinae</taxon>
        <taxon>Caenorhabditis</taxon>
    </lineage>
</organism>
<evidence type="ECO:0000313" key="3">
    <source>
        <dbReference type="Proteomes" id="UP000008281"/>
    </source>
</evidence>
<dbReference type="Proteomes" id="UP000008281">
    <property type="component" value="Unassembled WGS sequence"/>
</dbReference>
<proteinExistence type="predicted"/>
<accession>E3NQ88</accession>
<reference evidence="2" key="1">
    <citation type="submission" date="2007-07" db="EMBL/GenBank/DDBJ databases">
        <title>PCAP assembly of the Caenorhabditis remanei genome.</title>
        <authorList>
            <consortium name="The Caenorhabditis remanei Sequencing Consortium"/>
            <person name="Wilson R.K."/>
        </authorList>
    </citation>
    <scope>NUCLEOTIDE SEQUENCE [LARGE SCALE GENOMIC DNA]</scope>
    <source>
        <strain evidence="2">PB4641</strain>
    </source>
</reference>
<dbReference type="AlphaFoldDB" id="E3NQ88"/>
<gene>
    <name evidence="2" type="ORF">CRE_27956</name>
</gene>
<dbReference type="PANTHER" id="PTHR31720">
    <property type="entry name" value="SERPENTINE RECEPTOR, CLASS Z-RELATED"/>
    <property type="match status" value="1"/>
</dbReference>
<dbReference type="OrthoDB" id="5876505at2759"/>
<dbReference type="HOGENOM" id="CLU_399704_0_0_1"/>
<feature type="transmembrane region" description="Helical" evidence="1">
    <location>
        <begin position="299"/>
        <end position="321"/>
    </location>
</feature>
<feature type="transmembrane region" description="Helical" evidence="1">
    <location>
        <begin position="372"/>
        <end position="397"/>
    </location>
</feature>
<feature type="transmembrane region" description="Helical" evidence="1">
    <location>
        <begin position="230"/>
        <end position="250"/>
    </location>
</feature>
<dbReference type="EMBL" id="DS269491">
    <property type="protein sequence ID" value="EFO84350.1"/>
    <property type="molecule type" value="Genomic_DNA"/>
</dbReference>
<name>E3NQ88_CAERE</name>
<feature type="transmembrane region" description="Helical" evidence="1">
    <location>
        <begin position="156"/>
        <end position="177"/>
    </location>
</feature>
<keyword evidence="3" id="KW-1185">Reference proteome</keyword>
<feature type="transmembrane region" description="Helical" evidence="1">
    <location>
        <begin position="429"/>
        <end position="455"/>
    </location>
</feature>
<feature type="transmembrane region" description="Helical" evidence="1">
    <location>
        <begin position="511"/>
        <end position="538"/>
    </location>
</feature>
<protein>
    <recommendedName>
        <fullName evidence="4">Serpentine Receptor, class Z</fullName>
    </recommendedName>
</protein>